<feature type="transmembrane region" description="Helical" evidence="1">
    <location>
        <begin position="27"/>
        <end position="44"/>
    </location>
</feature>
<dbReference type="AlphaFoldDB" id="A0A955RPB2"/>
<dbReference type="Proteomes" id="UP000701698">
    <property type="component" value="Unassembled WGS sequence"/>
</dbReference>
<feature type="transmembrane region" description="Helical" evidence="1">
    <location>
        <begin position="51"/>
        <end position="69"/>
    </location>
</feature>
<keyword evidence="1" id="KW-0812">Transmembrane</keyword>
<accession>A0A955RPB2</accession>
<comment type="caution">
    <text evidence="2">The sequence shown here is derived from an EMBL/GenBank/DDBJ whole genome shotgun (WGS) entry which is preliminary data.</text>
</comment>
<name>A0A955RPB2_UNCKA</name>
<organism evidence="2 3">
    <name type="scientific">candidate division WWE3 bacterium</name>
    <dbReference type="NCBI Taxonomy" id="2053526"/>
    <lineage>
        <taxon>Bacteria</taxon>
        <taxon>Katanobacteria</taxon>
    </lineage>
</organism>
<keyword evidence="1" id="KW-0472">Membrane</keyword>
<gene>
    <name evidence="2" type="ORF">KC571_02425</name>
</gene>
<dbReference type="EMBL" id="JAGQKX010000050">
    <property type="protein sequence ID" value="MCA9390236.1"/>
    <property type="molecule type" value="Genomic_DNA"/>
</dbReference>
<keyword evidence="1" id="KW-1133">Transmembrane helix</keyword>
<evidence type="ECO:0000313" key="2">
    <source>
        <dbReference type="EMBL" id="MCA9390236.1"/>
    </source>
</evidence>
<sequence>MMTNITNAIRGWGWLLTGILFSYDQPIPFLLAKMVIAIIIYGLVRYKKLTIVNLIGWGVGIVLMILKVGFENPEYIALAILATAILHGIIQFTKGRLSSK</sequence>
<proteinExistence type="predicted"/>
<feature type="transmembrane region" description="Helical" evidence="1">
    <location>
        <begin position="75"/>
        <end position="93"/>
    </location>
</feature>
<reference evidence="2" key="2">
    <citation type="journal article" date="2021" name="Microbiome">
        <title>Successional dynamics and alternative stable states in a saline activated sludge microbial community over 9 years.</title>
        <authorList>
            <person name="Wang Y."/>
            <person name="Ye J."/>
            <person name="Ju F."/>
            <person name="Liu L."/>
            <person name="Boyd J.A."/>
            <person name="Deng Y."/>
            <person name="Parks D.H."/>
            <person name="Jiang X."/>
            <person name="Yin X."/>
            <person name="Woodcroft B.J."/>
            <person name="Tyson G.W."/>
            <person name="Hugenholtz P."/>
            <person name="Polz M.F."/>
            <person name="Zhang T."/>
        </authorList>
    </citation>
    <scope>NUCLEOTIDE SEQUENCE</scope>
    <source>
        <strain evidence="2">HKST-UBA01</strain>
    </source>
</reference>
<evidence type="ECO:0000313" key="3">
    <source>
        <dbReference type="Proteomes" id="UP000701698"/>
    </source>
</evidence>
<evidence type="ECO:0000256" key="1">
    <source>
        <dbReference type="SAM" id="Phobius"/>
    </source>
</evidence>
<reference evidence="2" key="1">
    <citation type="submission" date="2020-04" db="EMBL/GenBank/DDBJ databases">
        <authorList>
            <person name="Zhang T."/>
        </authorList>
    </citation>
    <scope>NUCLEOTIDE SEQUENCE</scope>
    <source>
        <strain evidence="2">HKST-UBA01</strain>
    </source>
</reference>
<protein>
    <submittedName>
        <fullName evidence="2">Uncharacterized protein</fullName>
    </submittedName>
</protein>